<feature type="transmembrane region" description="Helical" evidence="2">
    <location>
        <begin position="12"/>
        <end position="34"/>
    </location>
</feature>
<reference evidence="4" key="1">
    <citation type="journal article" date="2013" name="PLoS Genet.">
        <title>The genome of Spraguea lophii and the basis of host-microsporidian interactions.</title>
        <authorList>
            <person name="Campbell S.E."/>
            <person name="Williams T.A."/>
            <person name="Yousuf A."/>
            <person name="Soanes D.M."/>
            <person name="Paszkiewicz K.H."/>
            <person name="Williams B.A.P."/>
        </authorList>
    </citation>
    <scope>NUCLEOTIDE SEQUENCE [LARGE SCALE GENOMIC DNA]</scope>
    <source>
        <strain evidence="4">42_110</strain>
    </source>
</reference>
<sequence length="490" mass="56263">MYSLFGIYMRIYIAHILYFMKLLFNILFVFLITIELECRNLLYTFKFKNVYRIKFTDGMYKRKCNILFLENNIEVCKNYTREHFILSNGCFLVDKNISLNEDYSGQLTLKQFYYELECVNKKYKEHMEKIIMGMCLEDILKMELFVGMENTRYESAFEKSKDVESDKLRNLKYYKLPVNDLDGECKEDASLASALKKDIPVSSSDSYKKDLPLSGGISYSGKNIPKKCLAAIFEENTECDGLVKVYPTTTSPKLLSMMTYFDNSAKPGFVTTKKKVDFKDVSNSGYTSGKNKKEDGWQYVVSRKKSIDEMKSSTKTLNPWGRLKSSENPFKTIKPLKIPSPSENSPLESANPFKTTDPLENLKLSENSKSSKKLNSSENPLESRSSFKINNFTQTFNQPENNNILLCKDIENKSKPSESTEKFNCRGCTPLGFNIKKQELTIVIDLASSNKSCSESSIPDKCKEINNSEKYNSTGSLRNQCLLARKKFLD</sequence>
<feature type="compositionally biased region" description="Polar residues" evidence="1">
    <location>
        <begin position="341"/>
        <end position="354"/>
    </location>
</feature>
<evidence type="ECO:0000313" key="3">
    <source>
        <dbReference type="EMBL" id="EPR78302.1"/>
    </source>
</evidence>
<name>S7W9A0_SPRLO</name>
<comment type="caution">
    <text evidence="3">The sequence shown here is derived from an EMBL/GenBank/DDBJ whole genome shotgun (WGS) entry which is preliminary data.</text>
</comment>
<evidence type="ECO:0000256" key="2">
    <source>
        <dbReference type="SAM" id="Phobius"/>
    </source>
</evidence>
<keyword evidence="4" id="KW-1185">Reference proteome</keyword>
<feature type="region of interest" description="Disordered" evidence="1">
    <location>
        <begin position="308"/>
        <end position="383"/>
    </location>
</feature>
<dbReference type="VEuPathDB" id="MicrosporidiaDB:SLOPH_471"/>
<keyword evidence="2" id="KW-1133">Transmembrane helix</keyword>
<dbReference type="HOGENOM" id="CLU_556883_0_0_1"/>
<feature type="compositionally biased region" description="Low complexity" evidence="1">
    <location>
        <begin position="359"/>
        <end position="379"/>
    </location>
</feature>
<evidence type="ECO:0000256" key="1">
    <source>
        <dbReference type="SAM" id="MobiDB-lite"/>
    </source>
</evidence>
<dbReference type="InParanoid" id="S7W9A0"/>
<protein>
    <submittedName>
        <fullName evidence="3">Uncharacterized protein</fullName>
    </submittedName>
</protein>
<keyword evidence="2" id="KW-0472">Membrane</keyword>
<gene>
    <name evidence="3" type="ORF">SLOPH_471</name>
</gene>
<dbReference type="AlphaFoldDB" id="S7W9A0"/>
<dbReference type="Proteomes" id="UP000014978">
    <property type="component" value="Unassembled WGS sequence"/>
</dbReference>
<evidence type="ECO:0000313" key="4">
    <source>
        <dbReference type="Proteomes" id="UP000014978"/>
    </source>
</evidence>
<accession>S7W9A0</accession>
<organism evidence="3 4">
    <name type="scientific">Spraguea lophii (strain 42_110)</name>
    <name type="common">Microsporidian parasite</name>
    <dbReference type="NCBI Taxonomy" id="1358809"/>
    <lineage>
        <taxon>Eukaryota</taxon>
        <taxon>Fungi</taxon>
        <taxon>Fungi incertae sedis</taxon>
        <taxon>Microsporidia</taxon>
        <taxon>Spragueidae</taxon>
        <taxon>Spraguea</taxon>
    </lineage>
</organism>
<keyword evidence="2" id="KW-0812">Transmembrane</keyword>
<proteinExistence type="predicted"/>
<dbReference type="EMBL" id="ATCN01000888">
    <property type="protein sequence ID" value="EPR78302.1"/>
    <property type="molecule type" value="Genomic_DNA"/>
</dbReference>